<organism evidence="2 3">
    <name type="scientific">Natronococcus occultus SP4</name>
    <dbReference type="NCBI Taxonomy" id="694430"/>
    <lineage>
        <taxon>Archaea</taxon>
        <taxon>Methanobacteriati</taxon>
        <taxon>Methanobacteriota</taxon>
        <taxon>Stenosarchaea group</taxon>
        <taxon>Halobacteria</taxon>
        <taxon>Halobacteriales</taxon>
        <taxon>Natrialbaceae</taxon>
        <taxon>Natronococcus</taxon>
    </lineage>
</organism>
<evidence type="ECO:0000256" key="1">
    <source>
        <dbReference type="SAM" id="MobiDB-lite"/>
    </source>
</evidence>
<dbReference type="EMBL" id="CP003929">
    <property type="protein sequence ID" value="AGB37261.1"/>
    <property type="molecule type" value="Genomic_DNA"/>
</dbReference>
<dbReference type="STRING" id="694430.Natoc_1450"/>
<gene>
    <name evidence="2" type="ORF">Natoc_1450</name>
</gene>
<proteinExistence type="predicted"/>
<accession>L0JWW2</accession>
<dbReference type="HOGENOM" id="CLU_1109527_0_0_2"/>
<keyword evidence="3" id="KW-1185">Reference proteome</keyword>
<reference evidence="2 3" key="1">
    <citation type="submission" date="2012-11" db="EMBL/GenBank/DDBJ databases">
        <title>FINISHED of Natronococcus occultus SP4, DSM 3396.</title>
        <authorList>
            <consortium name="DOE Joint Genome Institute"/>
            <person name="Eisen J."/>
            <person name="Huntemann M."/>
            <person name="Wei C.-L."/>
            <person name="Han J."/>
            <person name="Detter J.C."/>
            <person name="Han C."/>
            <person name="Tapia R."/>
            <person name="Chen A."/>
            <person name="Kyrpides N."/>
            <person name="Mavromatis K."/>
            <person name="Markowitz V."/>
            <person name="Szeto E."/>
            <person name="Ivanova N."/>
            <person name="Mikhailova N."/>
            <person name="Ovchinnikova G."/>
            <person name="Pagani I."/>
            <person name="Pati A."/>
            <person name="Goodwin L."/>
            <person name="Nordberg H.P."/>
            <person name="Cantor M.N."/>
            <person name="Hua S.X."/>
            <person name="Woyke T."/>
            <person name="Eisen J."/>
            <person name="Klenk H.-P."/>
            <person name="Klenk H.-P."/>
        </authorList>
    </citation>
    <scope>NUCLEOTIDE SEQUENCE [LARGE SCALE GENOMIC DNA]</scope>
    <source>
        <strain evidence="2 3">SP4</strain>
    </source>
</reference>
<name>L0JWW2_9EURY</name>
<dbReference type="AlphaFoldDB" id="L0JWW2"/>
<dbReference type="eggNOG" id="arCOG02830">
    <property type="taxonomic scope" value="Archaea"/>
</dbReference>
<evidence type="ECO:0000313" key="2">
    <source>
        <dbReference type="EMBL" id="AGB37261.1"/>
    </source>
</evidence>
<dbReference type="OrthoDB" id="205366at2157"/>
<dbReference type="KEGG" id="nou:Natoc_1450"/>
<evidence type="ECO:0000313" key="3">
    <source>
        <dbReference type="Proteomes" id="UP000010878"/>
    </source>
</evidence>
<dbReference type="RefSeq" id="WP_015320711.1">
    <property type="nucleotide sequence ID" value="NC_019974.1"/>
</dbReference>
<sequence length="250" mass="26908">MRGRRALLAGGLVVVTAGCGGLVGDDGDDEGGDRELAPGLTESGVTDSHLLVNEHRSQLEDRAHRTKLERTVTDDGAVVGSETVSQVVAPGGSPARERTVLEDDTETVEYDQWIEPETPLVRHNESGSIAYDISGQQSVDPSPPIPLDNAYDAVDSVAVEEDSSEPYVLEGVTEDLGSYESVSFTLILTEEGYLEAYALEGMLPDDEASVLATDRTTVEEEFSLEPADTGPEEPPWLEEAHEEIDDEYGD</sequence>
<protein>
    <submittedName>
        <fullName evidence="2">Uncharacterized protein</fullName>
    </submittedName>
</protein>
<dbReference type="Proteomes" id="UP000010878">
    <property type="component" value="Chromosome"/>
</dbReference>
<feature type="compositionally biased region" description="Acidic residues" evidence="1">
    <location>
        <begin position="240"/>
        <end position="250"/>
    </location>
</feature>
<feature type="region of interest" description="Disordered" evidence="1">
    <location>
        <begin position="218"/>
        <end position="250"/>
    </location>
</feature>
<dbReference type="GeneID" id="14404534"/>
<dbReference type="PROSITE" id="PS51257">
    <property type="entry name" value="PROKAR_LIPOPROTEIN"/>
    <property type="match status" value="1"/>
</dbReference>